<dbReference type="Gene3D" id="3.20.20.80">
    <property type="entry name" value="Glycosidases"/>
    <property type="match status" value="1"/>
</dbReference>
<keyword evidence="20" id="KW-1185">Reference proteome</keyword>
<evidence type="ECO:0000256" key="5">
    <source>
        <dbReference type="ARBA" id="ARBA00022525"/>
    </source>
</evidence>
<evidence type="ECO:0000256" key="13">
    <source>
        <dbReference type="ARBA" id="ARBA00044955"/>
    </source>
</evidence>
<dbReference type="EC" id="3.2.1.14" evidence="4"/>
<feature type="signal peptide" evidence="16">
    <location>
        <begin position="1"/>
        <end position="21"/>
    </location>
</feature>
<gene>
    <name evidence="19" type="ORF">NW755_008345</name>
</gene>
<evidence type="ECO:0000256" key="6">
    <source>
        <dbReference type="ARBA" id="ARBA00022669"/>
    </source>
</evidence>
<comment type="similarity">
    <text evidence="13">Belongs to the secreted LysM effector family.</text>
</comment>
<proteinExistence type="inferred from homology"/>
<sequence>MRPFLRSAVIYLLWGTSLVHSAINLDGSQAVEPASEDDLDIPSPIGDTNAYQPDQHDCPPPCVDYANTHSWIPYLSVERLARCEAPMLLQFSVTQPLDAKDSTILIRSCTIGNHPTAAKMVDKTPIENPKKDESLVNGGSLNVSPACIIAGTPGQTDLRLGQGDAAKSDGKDIITVLEGMKTFFNDNENCDEKFLFAYYKQTVASIYIGAGLGKPTVQSTLDALVGHIDDSGSISNKTVVELCGSGQRPQQVIGVAMDTTGDLAAVQQTAMQWSKGTCAIKGSMKPAGLLQGVRVFDLAGDDADLVDSQPTPTPSASSEHRGLTSMLQDMWKRGETGPLEKRAACKHIQVEDGDSCTSLSVRCGIRGAEFLKYNTKANLCANLKEGDYVCCSAGDPYKPPAPEPNADGTCKTHLIENGDSCDSLAKKNGVTAKDIEKWNAKKTWAWTGCKDMLIGYNMCVGPGSAPMPPPQKGAECGPLVPGTKPPKDSSTSLADLNPCPLKACCSNWGFCGVFPDHCKMNSPKDGGPGTRKPGFQNTCVSNCNYEIKENSGPPAEFGRIGYYEAFGLERDCLWLKAKDANTDGSYTHIHWAFASIDPGTWKPVIKQGKDQWADFKKLNVKRIVSLGGWADSTEPDKYNIIRSAIIQNRETFAANLAQFVKDEDIDGIDIDWEYPGAPDIMVGGKPIGQKTDGLNYLRFLTVLKNKMPSGKTVSIAAPASYWYLKQFPIDQIAKVIDYIVFMTYDLHGQWDYGNANAYDECPSGKCIRSHVNMTETKNSLSMITKAGVDNNKVFVGESSYGRSFHMAKDGCYGPMCEFTGSRTKSDAKPGRCTKTSGYLANAEINEILLSGKMSKAFYDKNSQSNVILYEGDYVSYMTPQTKNSRRDVWRNLNFAGSIDWAVDLQDFTKTDFEAIPERPKSGEGCIEGDELTLDTEDLCNFSCKYGFCPESLCECTEKGKLRALPSTTNRDNVEANDVLNVDLNRLCKFACKYGYCPPDICQIVNPSPGEEEEEEEDERVPGVVTVPPDYDEDSVKNRDKNDKQCYIYKDGYQEPNQLDGCKKACQETLDEAAEEGRTSNYGCILWSPQSKGGRGSIPWRRLPSSGKLITGGQCSCDNWLLNDMMDTFIEALPAIAQIGCFILMSALKLVIDVGLSIFGGRALTAGVDMALTAAELTNYVYSKGEDPLGAFSWWLSPCGGTDLVPDEINYKQPKKIKKHSGKKGDEGNPRSRPKPGTGTGSGASPSTPKPPKKKKCNVPPGQRTKVIASKIFQLQSCDSNDNRVTEQYYFNTMAYHSTATEHLVTKTCSSIWTQACYHYSSANRENPHWTRLTCPQAAATASRDREGAKATNVWSKEHDKSWEEEKYREQDKCDRDEWPPAYFLELDGPEMLEGGQTKKGQRVRFLPSEDNRKAGNVWRGVCFHSALEKLKGDLLEYQRMCQAAPILSTGQLPQGSGVRHVIEPVINIRPVFTFSEYQHSAAGNTPLRDDGLWENKCWPSGIAKTDPGWALLSIDEWHDKNPNAKKWDYKKPYDPPTNGDKP</sequence>
<feature type="region of interest" description="Disordered" evidence="15">
    <location>
        <begin position="470"/>
        <end position="491"/>
    </location>
</feature>
<evidence type="ECO:0000259" key="17">
    <source>
        <dbReference type="PROSITE" id="PS51782"/>
    </source>
</evidence>
<reference evidence="19" key="1">
    <citation type="submission" date="2022-09" db="EMBL/GenBank/DDBJ databases">
        <title>Fusarium specimens isolated from Avocado Roots.</title>
        <authorList>
            <person name="Stajich J."/>
            <person name="Roper C."/>
            <person name="Heimlech-Rivalta G."/>
        </authorList>
    </citation>
    <scope>NUCLEOTIDE SEQUENCE</scope>
    <source>
        <strain evidence="19">A02</strain>
    </source>
</reference>
<keyword evidence="12" id="KW-0624">Polysaccharide degradation</keyword>
<dbReference type="SUPFAM" id="SSF54556">
    <property type="entry name" value="Chitinase insertion domain"/>
    <property type="match status" value="1"/>
</dbReference>
<feature type="compositionally biased region" description="Basic and acidic residues" evidence="15">
    <location>
        <begin position="1521"/>
        <end position="1533"/>
    </location>
</feature>
<evidence type="ECO:0000256" key="11">
    <source>
        <dbReference type="ARBA" id="ARBA00023295"/>
    </source>
</evidence>
<evidence type="ECO:0000256" key="8">
    <source>
        <dbReference type="ARBA" id="ARBA00023024"/>
    </source>
</evidence>
<evidence type="ECO:0000256" key="3">
    <source>
        <dbReference type="ARBA" id="ARBA00008682"/>
    </source>
</evidence>
<keyword evidence="7 14" id="KW-0378">Hydrolase</keyword>
<dbReference type="SMART" id="SM00257">
    <property type="entry name" value="LysM"/>
    <property type="match status" value="2"/>
</dbReference>
<dbReference type="PROSITE" id="PS51782">
    <property type="entry name" value="LYSM"/>
    <property type="match status" value="2"/>
</dbReference>
<feature type="region of interest" description="Disordered" evidence="15">
    <location>
        <begin position="1213"/>
        <end position="1260"/>
    </location>
</feature>
<dbReference type="Pfam" id="PF00704">
    <property type="entry name" value="Glyco_hydro_18"/>
    <property type="match status" value="1"/>
</dbReference>
<evidence type="ECO:0000256" key="10">
    <source>
        <dbReference type="ARBA" id="ARBA00023277"/>
    </source>
</evidence>
<keyword evidence="16" id="KW-0732">Signal</keyword>
<keyword evidence="6" id="KW-0147">Chitin-binding</keyword>
<dbReference type="InterPro" id="IPR036861">
    <property type="entry name" value="Endochitinase-like_sf"/>
</dbReference>
<dbReference type="Pfam" id="PF01476">
    <property type="entry name" value="LysM"/>
    <property type="match status" value="1"/>
</dbReference>
<dbReference type="GO" id="GO:0005576">
    <property type="term" value="C:extracellular region"/>
    <property type="evidence" value="ECO:0007669"/>
    <property type="project" value="UniProtKB-SubCell"/>
</dbReference>
<dbReference type="InterPro" id="IPR001223">
    <property type="entry name" value="Glyco_hydro18_cat"/>
</dbReference>
<dbReference type="Proteomes" id="UP001152087">
    <property type="component" value="Unassembled WGS sequence"/>
</dbReference>
<feature type="domain" description="LysM" evidence="17">
    <location>
        <begin position="346"/>
        <end position="391"/>
    </location>
</feature>
<evidence type="ECO:0000256" key="1">
    <source>
        <dbReference type="ARBA" id="ARBA00000822"/>
    </source>
</evidence>
<dbReference type="EMBL" id="JAOQAV010000022">
    <property type="protein sequence ID" value="KAJ4185893.1"/>
    <property type="molecule type" value="Genomic_DNA"/>
</dbReference>
<dbReference type="InterPro" id="IPR029070">
    <property type="entry name" value="Chitinase_insertion_sf"/>
</dbReference>
<dbReference type="SMART" id="SM00636">
    <property type="entry name" value="Glyco_18"/>
    <property type="match status" value="1"/>
</dbReference>
<dbReference type="PROSITE" id="PS01095">
    <property type="entry name" value="GH18_1"/>
    <property type="match status" value="1"/>
</dbReference>
<dbReference type="InterPro" id="IPR001579">
    <property type="entry name" value="Glyco_hydro_18_chit_AS"/>
</dbReference>
<comment type="subcellular location">
    <subcellularLocation>
        <location evidence="2">Secreted</location>
    </subcellularLocation>
</comment>
<dbReference type="CDD" id="cd02878">
    <property type="entry name" value="GH18_zymocin_alpha"/>
    <property type="match status" value="1"/>
</dbReference>
<dbReference type="SUPFAM" id="SSF57016">
    <property type="entry name" value="Plant lectins/antimicrobial peptides"/>
    <property type="match status" value="1"/>
</dbReference>
<keyword evidence="9" id="KW-0843">Virulence</keyword>
<dbReference type="GO" id="GO:0006032">
    <property type="term" value="P:chitin catabolic process"/>
    <property type="evidence" value="ECO:0007669"/>
    <property type="project" value="UniProtKB-KW"/>
</dbReference>
<keyword evidence="8" id="KW-0146">Chitin degradation</keyword>
<dbReference type="Gene3D" id="3.10.350.10">
    <property type="entry name" value="LysM domain"/>
    <property type="match status" value="2"/>
</dbReference>
<dbReference type="InterPro" id="IPR011583">
    <property type="entry name" value="Chitinase_II/V-like_cat"/>
</dbReference>
<name>A0A9W8UY63_9HYPO</name>
<evidence type="ECO:0000313" key="19">
    <source>
        <dbReference type="EMBL" id="KAJ4185893.1"/>
    </source>
</evidence>
<comment type="catalytic activity">
    <reaction evidence="1">
        <text>Random endo-hydrolysis of N-acetyl-beta-D-glucosaminide (1-&gt;4)-beta-linkages in chitin and chitodextrins.</text>
        <dbReference type="EC" id="3.2.1.14"/>
    </reaction>
</comment>
<evidence type="ECO:0000256" key="9">
    <source>
        <dbReference type="ARBA" id="ARBA00023026"/>
    </source>
</evidence>
<evidence type="ECO:0000313" key="20">
    <source>
        <dbReference type="Proteomes" id="UP001152087"/>
    </source>
</evidence>
<feature type="chain" id="PRO_5040753357" description="chitinase" evidence="16">
    <location>
        <begin position="22"/>
        <end position="1542"/>
    </location>
</feature>
<accession>A0A9W8UY63</accession>
<feature type="region of interest" description="Disordered" evidence="15">
    <location>
        <begin position="31"/>
        <end position="53"/>
    </location>
</feature>
<evidence type="ECO:0000256" key="15">
    <source>
        <dbReference type="SAM" id="MobiDB-lite"/>
    </source>
</evidence>
<comment type="caution">
    <text evidence="19">The sequence shown here is derived from an EMBL/GenBank/DDBJ whole genome shotgun (WGS) entry which is preliminary data.</text>
</comment>
<protein>
    <recommendedName>
        <fullName evidence="4">chitinase</fullName>
        <ecNumber evidence="4">3.2.1.14</ecNumber>
    </recommendedName>
</protein>
<evidence type="ECO:0000256" key="16">
    <source>
        <dbReference type="SAM" id="SignalP"/>
    </source>
</evidence>
<feature type="domain" description="LysM" evidence="17">
    <location>
        <begin position="411"/>
        <end position="460"/>
    </location>
</feature>
<dbReference type="CDD" id="cd00118">
    <property type="entry name" value="LysM"/>
    <property type="match status" value="1"/>
</dbReference>
<dbReference type="SMART" id="SM00270">
    <property type="entry name" value="ChtBD1"/>
    <property type="match status" value="1"/>
</dbReference>
<feature type="region of interest" description="Disordered" evidence="15">
    <location>
        <begin position="1521"/>
        <end position="1542"/>
    </location>
</feature>
<dbReference type="CDD" id="cd00035">
    <property type="entry name" value="ChtBD1"/>
    <property type="match status" value="1"/>
</dbReference>
<keyword evidence="5" id="KW-0964">Secreted</keyword>
<dbReference type="InterPro" id="IPR017853">
    <property type="entry name" value="GH"/>
</dbReference>
<dbReference type="InterPro" id="IPR053214">
    <property type="entry name" value="LysM12-like"/>
</dbReference>
<dbReference type="GO" id="GO:0000272">
    <property type="term" value="P:polysaccharide catabolic process"/>
    <property type="evidence" value="ECO:0007669"/>
    <property type="project" value="UniProtKB-KW"/>
</dbReference>
<feature type="domain" description="GH18" evidence="18">
    <location>
        <begin position="557"/>
        <end position="918"/>
    </location>
</feature>
<evidence type="ECO:0000256" key="7">
    <source>
        <dbReference type="ARBA" id="ARBA00022801"/>
    </source>
</evidence>
<evidence type="ECO:0000256" key="2">
    <source>
        <dbReference type="ARBA" id="ARBA00004613"/>
    </source>
</evidence>
<dbReference type="PANTHER" id="PTHR47700:SF2">
    <property type="entry name" value="CHITINASE"/>
    <property type="match status" value="1"/>
</dbReference>
<dbReference type="InterPro" id="IPR036779">
    <property type="entry name" value="LysM_dom_sf"/>
</dbReference>
<evidence type="ECO:0000256" key="4">
    <source>
        <dbReference type="ARBA" id="ARBA00012729"/>
    </source>
</evidence>
<dbReference type="InterPro" id="IPR018392">
    <property type="entry name" value="LysM"/>
</dbReference>
<dbReference type="PROSITE" id="PS51910">
    <property type="entry name" value="GH18_2"/>
    <property type="match status" value="1"/>
</dbReference>
<keyword evidence="10" id="KW-0119">Carbohydrate metabolism</keyword>
<organism evidence="19 20">
    <name type="scientific">Fusarium falciforme</name>
    <dbReference type="NCBI Taxonomy" id="195108"/>
    <lineage>
        <taxon>Eukaryota</taxon>
        <taxon>Fungi</taxon>
        <taxon>Dikarya</taxon>
        <taxon>Ascomycota</taxon>
        <taxon>Pezizomycotina</taxon>
        <taxon>Sordariomycetes</taxon>
        <taxon>Hypocreomycetidae</taxon>
        <taxon>Hypocreales</taxon>
        <taxon>Nectriaceae</taxon>
        <taxon>Fusarium</taxon>
        <taxon>Fusarium solani species complex</taxon>
    </lineage>
</organism>
<dbReference type="Gene3D" id="3.30.60.10">
    <property type="entry name" value="Endochitinase-like"/>
    <property type="match status" value="1"/>
</dbReference>
<dbReference type="SUPFAM" id="SSF54106">
    <property type="entry name" value="LysM domain"/>
    <property type="match status" value="1"/>
</dbReference>
<dbReference type="Gene3D" id="3.10.50.10">
    <property type="match status" value="1"/>
</dbReference>
<dbReference type="Pfam" id="PF00187">
    <property type="entry name" value="Chitin_bind_1"/>
    <property type="match status" value="1"/>
</dbReference>
<dbReference type="InterPro" id="IPR001002">
    <property type="entry name" value="Chitin-bd_1"/>
</dbReference>
<keyword evidence="11 14" id="KW-0326">Glycosidase</keyword>
<dbReference type="GO" id="GO:0008843">
    <property type="term" value="F:endochitinase activity"/>
    <property type="evidence" value="ECO:0007669"/>
    <property type="project" value="UniProtKB-EC"/>
</dbReference>
<dbReference type="SUPFAM" id="SSF51445">
    <property type="entry name" value="(Trans)glycosidases"/>
    <property type="match status" value="1"/>
</dbReference>
<evidence type="ECO:0000259" key="18">
    <source>
        <dbReference type="PROSITE" id="PS51910"/>
    </source>
</evidence>
<evidence type="ECO:0000256" key="12">
    <source>
        <dbReference type="ARBA" id="ARBA00023326"/>
    </source>
</evidence>
<comment type="similarity">
    <text evidence="3">Belongs to the glycosyl hydrolase 18 family. Chitinase class V subfamily.</text>
</comment>
<evidence type="ECO:0000256" key="14">
    <source>
        <dbReference type="RuleBase" id="RU000489"/>
    </source>
</evidence>
<dbReference type="PANTHER" id="PTHR47700">
    <property type="entry name" value="V CHITINASE, PUTATIVE (AFU_ORTHOLOGUE AFUA_6G13720)-RELATED"/>
    <property type="match status" value="1"/>
</dbReference>
<dbReference type="GO" id="GO:0008061">
    <property type="term" value="F:chitin binding"/>
    <property type="evidence" value="ECO:0007669"/>
    <property type="project" value="UniProtKB-KW"/>
</dbReference>